<sequence length="41" mass="5073">MLVCKGSRETWKGWLTQERKMMTLSQSLKMWIGTYYMRKER</sequence>
<dbReference type="EMBL" id="GBRH01272085">
    <property type="protein sequence ID" value="JAD25810.1"/>
    <property type="molecule type" value="Transcribed_RNA"/>
</dbReference>
<reference evidence="1" key="1">
    <citation type="submission" date="2014-09" db="EMBL/GenBank/DDBJ databases">
        <authorList>
            <person name="Magalhaes I.L.F."/>
            <person name="Oliveira U."/>
            <person name="Santos F.R."/>
            <person name="Vidigal T.H.D.A."/>
            <person name="Brescovit A.D."/>
            <person name="Santos A.J."/>
        </authorList>
    </citation>
    <scope>NUCLEOTIDE SEQUENCE</scope>
    <source>
        <tissue evidence="1">Shoot tissue taken approximately 20 cm above the soil surface</tissue>
    </source>
</reference>
<name>A0A0A8YKF1_ARUDO</name>
<dbReference type="AlphaFoldDB" id="A0A0A8YKF1"/>
<proteinExistence type="predicted"/>
<reference evidence="1" key="2">
    <citation type="journal article" date="2015" name="Data Brief">
        <title>Shoot transcriptome of the giant reed, Arundo donax.</title>
        <authorList>
            <person name="Barrero R.A."/>
            <person name="Guerrero F.D."/>
            <person name="Moolhuijzen P."/>
            <person name="Goolsby J.A."/>
            <person name="Tidwell J."/>
            <person name="Bellgard S.E."/>
            <person name="Bellgard M.I."/>
        </authorList>
    </citation>
    <scope>NUCLEOTIDE SEQUENCE</scope>
    <source>
        <tissue evidence="1">Shoot tissue taken approximately 20 cm above the soil surface</tissue>
    </source>
</reference>
<protein>
    <submittedName>
        <fullName evidence="1">Uncharacterized protein</fullName>
    </submittedName>
</protein>
<evidence type="ECO:0000313" key="1">
    <source>
        <dbReference type="EMBL" id="JAD25810.1"/>
    </source>
</evidence>
<organism evidence="1">
    <name type="scientific">Arundo donax</name>
    <name type="common">Giant reed</name>
    <name type="synonym">Donax arundinaceus</name>
    <dbReference type="NCBI Taxonomy" id="35708"/>
    <lineage>
        <taxon>Eukaryota</taxon>
        <taxon>Viridiplantae</taxon>
        <taxon>Streptophyta</taxon>
        <taxon>Embryophyta</taxon>
        <taxon>Tracheophyta</taxon>
        <taxon>Spermatophyta</taxon>
        <taxon>Magnoliopsida</taxon>
        <taxon>Liliopsida</taxon>
        <taxon>Poales</taxon>
        <taxon>Poaceae</taxon>
        <taxon>PACMAD clade</taxon>
        <taxon>Arundinoideae</taxon>
        <taxon>Arundineae</taxon>
        <taxon>Arundo</taxon>
    </lineage>
</organism>
<accession>A0A0A8YKF1</accession>